<reference evidence="3" key="1">
    <citation type="submission" date="2020-01" db="EMBL/GenBank/DDBJ databases">
        <title>Identification and distribution of gene clusters putatively required for synthesis of sphingolipid metabolism inhibitors in phylogenetically diverse species of the filamentous fungus Fusarium.</title>
        <authorList>
            <person name="Kim H.-S."/>
            <person name="Busman M."/>
            <person name="Brown D.W."/>
            <person name="Divon H."/>
            <person name="Uhlig S."/>
            <person name="Proctor R.H."/>
        </authorList>
    </citation>
    <scope>NUCLEOTIDE SEQUENCE</scope>
    <source>
        <strain evidence="3">NRRL 53441</strain>
    </source>
</reference>
<evidence type="ECO:0000259" key="2">
    <source>
        <dbReference type="Pfam" id="PF20253"/>
    </source>
</evidence>
<dbReference type="OrthoDB" id="5238236at2759"/>
<sequence>MFPNALVGNIQRYKEDTDSVAAWLASTAKRCPKASGRLKGKARKEAKKQQKKKDYTPAPKYTVALKDFVPMAECIVACRKPDITIPASLVTTIDRVIHLRSSFRLRMIEHGVNPDTDADQTHCHFVSVLEKVREVLGPKMPVATSTSISSNVQPPNPTTEESLTRGFGLLNVYEPSQEFLDAPNVERPQKSQDDKTIYEAEAQQSLDDALAMWHLLLGDADKIRTQITWAWKGYRDGDLDLTAAAVMTDTGIHMIRDLVNQSSELFDKHGGFIQIAKTYFTERALQKGFSQQQVDECWKDGRIDARLFKLYNRTFCHAINLTEALPSMVPFGIMTTRGDVWSQLKDLRNIPVSETNKMELSEDQLLTVDFWLEAVGFVFNREAFPVFDEYLRCVLEARTKGKITLEMAFAAQIRLDLNYLLKDKASQGFHELEKHVKYMKAQLEAFNDTLSRPDTPYATENQQEHINDTIECFDLLLEDDGPETRRNQESLERVGIRKPETHKALKLSPVHSGICLFHARADMSRTTLMVTKHTGTFTSMTHLYNAVRQLKMLEAPWPDMEAFEGCFETRDFFVGGKPEDLVDFSKRLLIQLGAPLSSIIPKRNGESSRKAEFFRSRIIGMNLNAPVSFKYDLTHIRREGQANLSWEELNDILSLSKYKETKSDGGKRVFGPLSLEEKKKLKKRLLQPKSKNPGQASPLVPEVLLRSFTLALAAEARELAFPYMVMYNMWLAVLEEIKGRCIPLLQGVPGGDLDPDEQLNNVLLRIINLASDLGFLIPLLEASCVMIGHASGTPGSMVSRRIADIPGFITPRAIPSLMPHSIYRKRFVDVSADFNIDWQRVDFKIIARSPSGRRGMAEDSEGNRFGFNFDNPRQPGGGGSYTAGFLATAK</sequence>
<comment type="caution">
    <text evidence="3">The sequence shown here is derived from an EMBL/GenBank/DDBJ whole genome shotgun (WGS) entry which is preliminary data.</text>
</comment>
<keyword evidence="4" id="KW-1185">Reference proteome</keyword>
<feature type="compositionally biased region" description="Basic residues" evidence="1">
    <location>
        <begin position="34"/>
        <end position="51"/>
    </location>
</feature>
<dbReference type="EMBL" id="JAADJG010000047">
    <property type="protein sequence ID" value="KAF4456759.1"/>
    <property type="molecule type" value="Genomic_DNA"/>
</dbReference>
<dbReference type="Pfam" id="PF20253">
    <property type="entry name" value="DUF6604"/>
    <property type="match status" value="1"/>
</dbReference>
<dbReference type="InterPro" id="IPR046539">
    <property type="entry name" value="DUF6604"/>
</dbReference>
<feature type="domain" description="DUF6604" evidence="2">
    <location>
        <begin position="11"/>
        <end position="260"/>
    </location>
</feature>
<dbReference type="AlphaFoldDB" id="A0A8H4KW64"/>
<evidence type="ECO:0000256" key="1">
    <source>
        <dbReference type="SAM" id="MobiDB-lite"/>
    </source>
</evidence>
<proteinExistence type="predicted"/>
<evidence type="ECO:0000313" key="4">
    <source>
        <dbReference type="Proteomes" id="UP000605986"/>
    </source>
</evidence>
<dbReference type="Proteomes" id="UP000605986">
    <property type="component" value="Unassembled WGS sequence"/>
</dbReference>
<evidence type="ECO:0000313" key="3">
    <source>
        <dbReference type="EMBL" id="KAF4456759.1"/>
    </source>
</evidence>
<protein>
    <recommendedName>
        <fullName evidence="2">DUF6604 domain-containing protein</fullName>
    </recommendedName>
</protein>
<gene>
    <name evidence="3" type="ORF">F53441_1195</name>
</gene>
<name>A0A8H4KW64_9HYPO</name>
<feature type="region of interest" description="Disordered" evidence="1">
    <location>
        <begin position="34"/>
        <end position="54"/>
    </location>
</feature>
<dbReference type="PANTHER" id="PTHR38795">
    <property type="entry name" value="DUF6604 DOMAIN-CONTAINING PROTEIN"/>
    <property type="match status" value="1"/>
</dbReference>
<accession>A0A8H4KW64</accession>
<dbReference type="PANTHER" id="PTHR38795:SF1">
    <property type="entry name" value="DUF6604 DOMAIN-CONTAINING PROTEIN"/>
    <property type="match status" value="1"/>
</dbReference>
<organism evidence="3 4">
    <name type="scientific">Fusarium austroafricanum</name>
    <dbReference type="NCBI Taxonomy" id="2364996"/>
    <lineage>
        <taxon>Eukaryota</taxon>
        <taxon>Fungi</taxon>
        <taxon>Dikarya</taxon>
        <taxon>Ascomycota</taxon>
        <taxon>Pezizomycotina</taxon>
        <taxon>Sordariomycetes</taxon>
        <taxon>Hypocreomycetidae</taxon>
        <taxon>Hypocreales</taxon>
        <taxon>Nectriaceae</taxon>
        <taxon>Fusarium</taxon>
        <taxon>Fusarium concolor species complex</taxon>
    </lineage>
</organism>